<dbReference type="AlphaFoldDB" id="A0A0D8FRH6"/>
<evidence type="ECO:0000256" key="1">
    <source>
        <dbReference type="ARBA" id="ARBA00007964"/>
    </source>
</evidence>
<protein>
    <submittedName>
        <fullName evidence="4">Prephenate dehydrogenase</fullName>
    </submittedName>
</protein>
<dbReference type="RefSeq" id="WP_152623203.1">
    <property type="nucleotide sequence ID" value="NZ_JQKF01000029.1"/>
</dbReference>
<keyword evidence="5" id="KW-1185">Reference proteome</keyword>
<evidence type="ECO:0000256" key="2">
    <source>
        <dbReference type="ARBA" id="ARBA00023002"/>
    </source>
</evidence>
<dbReference type="SUPFAM" id="SSF48179">
    <property type="entry name" value="6-phosphogluconate dehydrogenase C-terminal domain-like"/>
    <property type="match status" value="1"/>
</dbReference>
<dbReference type="InterPro" id="IPR036291">
    <property type="entry name" value="NAD(P)-bd_dom_sf"/>
</dbReference>
<dbReference type="InterPro" id="IPR050812">
    <property type="entry name" value="Preph/Arog_dehydrog"/>
</dbReference>
<accession>A0A0D8FRH6</accession>
<dbReference type="eggNOG" id="COG0287">
    <property type="taxonomic scope" value="Bacteria"/>
</dbReference>
<dbReference type="Gene3D" id="1.10.3660.10">
    <property type="entry name" value="6-phosphogluconate dehydrogenase C-terminal like domain"/>
    <property type="match status" value="1"/>
</dbReference>
<comment type="similarity">
    <text evidence="1">Belongs to the prephenate/arogenate dehydrogenase family.</text>
</comment>
<sequence length="337" mass="36082">MSVEPLDRVGIVGLGHMGASLAGALAPHVAVVGYDLSTASVDYVRRQFEVEVTRSLEDLVRASDVVVIASPTPSVRQIRDEIDRLAGAMGRRPVVCDIASVKRELALDSPMPSTIRYVSLHPMTGREGNGAKSADPSIFVHANWALVLTGHEEPGALALATRVPLMLGNGVVPIELTDHDRAIAMVSTLPHVSAVALGRLVGEGESHALLQLLAAGSIRDSVRVARTEPTRIVEMLYPNRSQLKAAIDALISELEACRDNLDDEAWLLAWTQSGHRGAEGLLPRNDSKRMHRVPLPELASEFQRMARVGGVVVELTQSAETIMIVSVGGETSGDELS</sequence>
<dbReference type="GO" id="GO:0004665">
    <property type="term" value="F:prephenate dehydrogenase (NADP+) activity"/>
    <property type="evidence" value="ECO:0007669"/>
    <property type="project" value="InterPro"/>
</dbReference>
<name>A0A0D8FRH6_9ACTN</name>
<feature type="domain" description="Prephenate/arogenate dehydrogenase" evidence="3">
    <location>
        <begin position="7"/>
        <end position="295"/>
    </location>
</feature>
<evidence type="ECO:0000313" key="5">
    <source>
        <dbReference type="Proteomes" id="UP000032336"/>
    </source>
</evidence>
<dbReference type="PANTHER" id="PTHR21363">
    <property type="entry name" value="PREPHENATE DEHYDROGENASE"/>
    <property type="match status" value="1"/>
</dbReference>
<dbReference type="GO" id="GO:0008977">
    <property type="term" value="F:prephenate dehydrogenase (NAD+) activity"/>
    <property type="evidence" value="ECO:0007669"/>
    <property type="project" value="InterPro"/>
</dbReference>
<dbReference type="Pfam" id="PF20463">
    <property type="entry name" value="PDH_C"/>
    <property type="match status" value="1"/>
</dbReference>
<keyword evidence="2" id="KW-0560">Oxidoreductase</keyword>
<dbReference type="Proteomes" id="UP000032336">
    <property type="component" value="Unassembled WGS sequence"/>
</dbReference>
<dbReference type="InterPro" id="IPR046825">
    <property type="entry name" value="PDH_C"/>
</dbReference>
<organism evidence="4 5">
    <name type="scientific">Ferrimicrobium acidiphilum DSM 19497</name>
    <dbReference type="NCBI Taxonomy" id="1121877"/>
    <lineage>
        <taxon>Bacteria</taxon>
        <taxon>Bacillati</taxon>
        <taxon>Actinomycetota</taxon>
        <taxon>Acidimicrobiia</taxon>
        <taxon>Acidimicrobiales</taxon>
        <taxon>Acidimicrobiaceae</taxon>
        <taxon>Ferrimicrobium</taxon>
    </lineage>
</organism>
<gene>
    <name evidence="4" type="ORF">FEAC_23620</name>
</gene>
<dbReference type="InterPro" id="IPR003099">
    <property type="entry name" value="Prephen_DH"/>
</dbReference>
<dbReference type="Pfam" id="PF02153">
    <property type="entry name" value="PDH_N"/>
    <property type="match status" value="1"/>
</dbReference>
<dbReference type="EMBL" id="JXUW01000026">
    <property type="protein sequence ID" value="KJE75883.1"/>
    <property type="molecule type" value="Genomic_DNA"/>
</dbReference>
<dbReference type="PANTHER" id="PTHR21363:SF0">
    <property type="entry name" value="PREPHENATE DEHYDROGENASE [NADP(+)]"/>
    <property type="match status" value="1"/>
</dbReference>
<dbReference type="InterPro" id="IPR008927">
    <property type="entry name" value="6-PGluconate_DH-like_C_sf"/>
</dbReference>
<dbReference type="GO" id="GO:0070403">
    <property type="term" value="F:NAD+ binding"/>
    <property type="evidence" value="ECO:0007669"/>
    <property type="project" value="InterPro"/>
</dbReference>
<evidence type="ECO:0000259" key="3">
    <source>
        <dbReference type="PROSITE" id="PS51176"/>
    </source>
</evidence>
<dbReference type="STRING" id="1121877.FEAC_23620"/>
<comment type="caution">
    <text evidence="4">The sequence shown here is derived from an EMBL/GenBank/DDBJ whole genome shotgun (WGS) entry which is preliminary data.</text>
</comment>
<proteinExistence type="inferred from homology"/>
<evidence type="ECO:0000313" key="4">
    <source>
        <dbReference type="EMBL" id="KJE75883.1"/>
    </source>
</evidence>
<dbReference type="SUPFAM" id="SSF51735">
    <property type="entry name" value="NAD(P)-binding Rossmann-fold domains"/>
    <property type="match status" value="1"/>
</dbReference>
<dbReference type="GeneID" id="78373408"/>
<dbReference type="GO" id="GO:0006571">
    <property type="term" value="P:tyrosine biosynthetic process"/>
    <property type="evidence" value="ECO:0007669"/>
    <property type="project" value="InterPro"/>
</dbReference>
<dbReference type="Gene3D" id="3.40.50.720">
    <property type="entry name" value="NAD(P)-binding Rossmann-like Domain"/>
    <property type="match status" value="1"/>
</dbReference>
<dbReference type="InterPro" id="IPR046826">
    <property type="entry name" value="PDH_N"/>
</dbReference>
<reference evidence="4 5" key="1">
    <citation type="submission" date="2015-01" db="EMBL/GenBank/DDBJ databases">
        <title>Draft genome of the acidophilic iron oxidizer Ferrimicrobium acidiphilum strain T23.</title>
        <authorList>
            <person name="Poehlein A."/>
            <person name="Eisen S."/>
            <person name="Schloemann M."/>
            <person name="Johnson B.D."/>
            <person name="Daniel R."/>
            <person name="Muehling M."/>
        </authorList>
    </citation>
    <scope>NUCLEOTIDE SEQUENCE [LARGE SCALE GENOMIC DNA]</scope>
    <source>
        <strain evidence="4 5">T23</strain>
    </source>
</reference>
<dbReference type="OrthoDB" id="9802008at2"/>
<dbReference type="PROSITE" id="PS51176">
    <property type="entry name" value="PDH_ADH"/>
    <property type="match status" value="1"/>
</dbReference>